<feature type="transmembrane region" description="Helical" evidence="6">
    <location>
        <begin position="328"/>
        <end position="347"/>
    </location>
</feature>
<keyword evidence="8" id="KW-1185">Reference proteome</keyword>
<evidence type="ECO:0000313" key="7">
    <source>
        <dbReference type="EMBL" id="MFC0673297.1"/>
    </source>
</evidence>
<evidence type="ECO:0000313" key="8">
    <source>
        <dbReference type="Proteomes" id="UP001589793"/>
    </source>
</evidence>
<keyword evidence="5 6" id="KW-0472">Membrane</keyword>
<gene>
    <name evidence="7" type="ORF">ACFFF6_04920</name>
</gene>
<proteinExistence type="predicted"/>
<feature type="transmembrane region" description="Helical" evidence="6">
    <location>
        <begin position="302"/>
        <end position="322"/>
    </location>
</feature>
<protein>
    <submittedName>
        <fullName evidence="7">MFS transporter</fullName>
    </submittedName>
</protein>
<comment type="subcellular location">
    <subcellularLocation>
        <location evidence="1">Cell membrane</location>
        <topology evidence="1">Multi-pass membrane protein</topology>
    </subcellularLocation>
</comment>
<comment type="caution">
    <text evidence="7">The sequence shown here is derived from an EMBL/GenBank/DDBJ whole genome shotgun (WGS) entry which is preliminary data.</text>
</comment>
<evidence type="ECO:0000256" key="1">
    <source>
        <dbReference type="ARBA" id="ARBA00004651"/>
    </source>
</evidence>
<keyword evidence="3 6" id="KW-0812">Transmembrane</keyword>
<dbReference type="EMBL" id="JBHLSV010000004">
    <property type="protein sequence ID" value="MFC0673297.1"/>
    <property type="molecule type" value="Genomic_DNA"/>
</dbReference>
<dbReference type="Pfam" id="PF07690">
    <property type="entry name" value="MFS_1"/>
    <property type="match status" value="1"/>
</dbReference>
<evidence type="ECO:0000256" key="2">
    <source>
        <dbReference type="ARBA" id="ARBA00022475"/>
    </source>
</evidence>
<feature type="transmembrane region" description="Helical" evidence="6">
    <location>
        <begin position="359"/>
        <end position="382"/>
    </location>
</feature>
<dbReference type="RefSeq" id="WP_376978756.1">
    <property type="nucleotide sequence ID" value="NZ_JBHLSV010000004.1"/>
</dbReference>
<sequence>MPPAPPAAASPWTPAFRRFFVAQCLSWLGSSMTPVALSFGVLRETGSTAALGLVLTASTVPMIALLLVGGVVADRVPRRALLTITHLVAGLAQLGSACWFLLDARSLPVLVAVTALGGLASAFTAPALRGIITDLVPHEAIGRANAVRTTSRNVTRMLGPGAAGLLVAVADAGWALALDAICLGLAAAVLATIPNPDSSPRPPGAPTPAPTAARTSLPGAVRELLADLRGGWEEFTKHRWLWLVTCAFTGMNVLIGGVWLVLGPVSAEHTIGSAGWGLVLGARAAGQVAGGVLAYRWSPARPMVAVLLLPLPYAAVFAALAAGGGLPLLLGLAVLAGLGSAMGDVLWETTLQQRVARDALSRVASIDMLLSFVSVPVGQLAAPALSALLGAPLVIGLGAVLCAGTLLAPLASADVRGLRAQAPR</sequence>
<dbReference type="PANTHER" id="PTHR23513">
    <property type="entry name" value="INTEGRAL MEMBRANE EFFLUX PROTEIN-RELATED"/>
    <property type="match status" value="1"/>
</dbReference>
<feature type="transmembrane region" description="Helical" evidence="6">
    <location>
        <begin position="174"/>
        <end position="193"/>
    </location>
</feature>
<reference evidence="7 8" key="1">
    <citation type="submission" date="2024-09" db="EMBL/GenBank/DDBJ databases">
        <authorList>
            <person name="Sun Q."/>
            <person name="Mori K."/>
        </authorList>
    </citation>
    <scope>NUCLEOTIDE SEQUENCE [LARGE SCALE GENOMIC DNA]</scope>
    <source>
        <strain evidence="7 8">CICC 10874</strain>
    </source>
</reference>
<dbReference type="SUPFAM" id="SSF103473">
    <property type="entry name" value="MFS general substrate transporter"/>
    <property type="match status" value="1"/>
</dbReference>
<organism evidence="7 8">
    <name type="scientific">Brachybacterium hainanense</name>
    <dbReference type="NCBI Taxonomy" id="1541174"/>
    <lineage>
        <taxon>Bacteria</taxon>
        <taxon>Bacillati</taxon>
        <taxon>Actinomycetota</taxon>
        <taxon>Actinomycetes</taxon>
        <taxon>Micrococcales</taxon>
        <taxon>Dermabacteraceae</taxon>
        <taxon>Brachybacterium</taxon>
    </lineage>
</organism>
<name>A0ABV6R8I2_9MICO</name>
<evidence type="ECO:0000256" key="5">
    <source>
        <dbReference type="ARBA" id="ARBA00023136"/>
    </source>
</evidence>
<keyword evidence="4 6" id="KW-1133">Transmembrane helix</keyword>
<evidence type="ECO:0000256" key="6">
    <source>
        <dbReference type="SAM" id="Phobius"/>
    </source>
</evidence>
<feature type="transmembrane region" description="Helical" evidence="6">
    <location>
        <begin position="388"/>
        <end position="411"/>
    </location>
</feature>
<dbReference type="PANTHER" id="PTHR23513:SF11">
    <property type="entry name" value="STAPHYLOFERRIN A TRANSPORTER"/>
    <property type="match status" value="1"/>
</dbReference>
<dbReference type="Gene3D" id="1.20.1250.20">
    <property type="entry name" value="MFS general substrate transporter like domains"/>
    <property type="match status" value="1"/>
</dbReference>
<dbReference type="InterPro" id="IPR036259">
    <property type="entry name" value="MFS_trans_sf"/>
</dbReference>
<feature type="transmembrane region" description="Helical" evidence="6">
    <location>
        <begin position="274"/>
        <end position="295"/>
    </location>
</feature>
<feature type="transmembrane region" description="Helical" evidence="6">
    <location>
        <begin position="49"/>
        <end position="73"/>
    </location>
</feature>
<evidence type="ECO:0000256" key="3">
    <source>
        <dbReference type="ARBA" id="ARBA00022692"/>
    </source>
</evidence>
<feature type="transmembrane region" description="Helical" evidence="6">
    <location>
        <begin position="79"/>
        <end position="102"/>
    </location>
</feature>
<feature type="transmembrane region" description="Helical" evidence="6">
    <location>
        <begin position="109"/>
        <end position="128"/>
    </location>
</feature>
<dbReference type="CDD" id="cd06173">
    <property type="entry name" value="MFS_MefA_like"/>
    <property type="match status" value="1"/>
</dbReference>
<evidence type="ECO:0000256" key="4">
    <source>
        <dbReference type="ARBA" id="ARBA00022989"/>
    </source>
</evidence>
<dbReference type="Proteomes" id="UP001589793">
    <property type="component" value="Unassembled WGS sequence"/>
</dbReference>
<feature type="transmembrane region" description="Helical" evidence="6">
    <location>
        <begin position="240"/>
        <end position="262"/>
    </location>
</feature>
<dbReference type="InterPro" id="IPR011701">
    <property type="entry name" value="MFS"/>
</dbReference>
<feature type="transmembrane region" description="Helical" evidence="6">
    <location>
        <begin position="20"/>
        <end position="42"/>
    </location>
</feature>
<keyword evidence="2" id="KW-1003">Cell membrane</keyword>
<accession>A0ABV6R8I2</accession>